<dbReference type="Proteomes" id="UP001302059">
    <property type="component" value="Unassembled WGS sequence"/>
</dbReference>
<evidence type="ECO:0000259" key="1">
    <source>
        <dbReference type="Pfam" id="PF07499"/>
    </source>
</evidence>
<protein>
    <submittedName>
        <fullName evidence="2">RuvA C-terminal domain-containing protein</fullName>
    </submittedName>
</protein>
<dbReference type="EMBL" id="JASNGB010000294">
    <property type="protein sequence ID" value="MDL2345780.1"/>
    <property type="molecule type" value="Genomic_DNA"/>
</dbReference>
<dbReference type="SUPFAM" id="SSF46929">
    <property type="entry name" value="DNA helicase RuvA subunit, C-terminal domain"/>
    <property type="match status" value="1"/>
</dbReference>
<feature type="non-terminal residue" evidence="2">
    <location>
        <position position="1"/>
    </location>
</feature>
<gene>
    <name evidence="2" type="ORF">QOL99_16735</name>
</gene>
<reference evidence="2 3" key="1">
    <citation type="submission" date="2023-05" db="EMBL/GenBank/DDBJ databases">
        <authorList>
            <person name="Gao F."/>
        </authorList>
    </citation>
    <scope>NUCLEOTIDE SEQUENCE [LARGE SCALE GENOMIC DNA]</scope>
    <source>
        <strain evidence="2 3">MIMF12</strain>
    </source>
</reference>
<evidence type="ECO:0000313" key="3">
    <source>
        <dbReference type="Proteomes" id="UP001302059"/>
    </source>
</evidence>
<sequence length="50" mass="5175">ATTAGRDAVEALLALGFREGQVRGVVAELLAADPAQSADALIRKSLGRLR</sequence>
<evidence type="ECO:0000313" key="2">
    <source>
        <dbReference type="EMBL" id="MDL2345780.1"/>
    </source>
</evidence>
<feature type="domain" description="Holliday junction DNA helicase RuvA C-terminal" evidence="1">
    <location>
        <begin position="6"/>
        <end position="49"/>
    </location>
</feature>
<name>A0ABT7JL56_9DEIO</name>
<dbReference type="InterPro" id="IPR036267">
    <property type="entry name" value="RuvA_C_sf"/>
</dbReference>
<dbReference type="Gene3D" id="1.10.8.10">
    <property type="entry name" value="DNA helicase RuvA subunit, C-terminal domain"/>
    <property type="match status" value="1"/>
</dbReference>
<organism evidence="2 3">
    <name type="scientific">Deinococcus rhizophilus</name>
    <dbReference type="NCBI Taxonomy" id="3049544"/>
    <lineage>
        <taxon>Bacteria</taxon>
        <taxon>Thermotogati</taxon>
        <taxon>Deinococcota</taxon>
        <taxon>Deinococci</taxon>
        <taxon>Deinococcales</taxon>
        <taxon>Deinococcaceae</taxon>
        <taxon>Deinococcus</taxon>
    </lineage>
</organism>
<proteinExistence type="predicted"/>
<dbReference type="Pfam" id="PF07499">
    <property type="entry name" value="RuvA_C"/>
    <property type="match status" value="1"/>
</dbReference>
<dbReference type="InterPro" id="IPR011114">
    <property type="entry name" value="RuvA_C"/>
</dbReference>
<accession>A0ABT7JL56</accession>
<comment type="caution">
    <text evidence="2">The sequence shown here is derived from an EMBL/GenBank/DDBJ whole genome shotgun (WGS) entry which is preliminary data.</text>
</comment>
<keyword evidence="3" id="KW-1185">Reference proteome</keyword>
<dbReference type="CDD" id="cd14332">
    <property type="entry name" value="UBA_RuvA_C"/>
    <property type="match status" value="1"/>
</dbReference>